<dbReference type="GO" id="GO:0008270">
    <property type="term" value="F:zinc ion binding"/>
    <property type="evidence" value="ECO:0007669"/>
    <property type="project" value="UniProtKB-KW"/>
</dbReference>
<protein>
    <submittedName>
        <fullName evidence="15">RING-CH-type domain-containing protein</fullName>
    </submittedName>
</protein>
<keyword evidence="5" id="KW-0863">Zinc-finger</keyword>
<dbReference type="Pfam" id="PF12906">
    <property type="entry name" value="RINGv"/>
    <property type="match status" value="1"/>
</dbReference>
<dbReference type="AlphaFoldDB" id="A0A158Q5E3"/>
<dbReference type="FunFam" id="3.30.40.10:FF:000571">
    <property type="entry name" value="Zinc finger, C3HC4 type"/>
    <property type="match status" value="1"/>
</dbReference>
<proteinExistence type="predicted"/>
<dbReference type="GO" id="GO:0016740">
    <property type="term" value="F:transferase activity"/>
    <property type="evidence" value="ECO:0007669"/>
    <property type="project" value="UniProtKB-KW"/>
</dbReference>
<dbReference type="CDD" id="cd16495">
    <property type="entry name" value="RING_CH-C4HC3_MARCH"/>
    <property type="match status" value="1"/>
</dbReference>
<dbReference type="GO" id="GO:0016020">
    <property type="term" value="C:membrane"/>
    <property type="evidence" value="ECO:0007669"/>
    <property type="project" value="UniProtKB-SubCell"/>
</dbReference>
<dbReference type="SUPFAM" id="SSF57850">
    <property type="entry name" value="RING/U-box"/>
    <property type="match status" value="1"/>
</dbReference>
<reference evidence="12 14" key="2">
    <citation type="submission" date="2018-11" db="EMBL/GenBank/DDBJ databases">
        <authorList>
            <consortium name="Pathogen Informatics"/>
        </authorList>
    </citation>
    <scope>NUCLEOTIDE SEQUENCE [LARGE SCALE GENOMIC DNA]</scope>
</reference>
<evidence type="ECO:0000313" key="14">
    <source>
        <dbReference type="Proteomes" id="UP000274756"/>
    </source>
</evidence>
<evidence type="ECO:0000256" key="6">
    <source>
        <dbReference type="ARBA" id="ARBA00022786"/>
    </source>
</evidence>
<keyword evidence="6" id="KW-0833">Ubl conjugation pathway</keyword>
<dbReference type="STRING" id="318479.A0A158Q5E3"/>
<evidence type="ECO:0000259" key="11">
    <source>
        <dbReference type="PROSITE" id="PS51292"/>
    </source>
</evidence>
<feature type="transmembrane region" description="Helical" evidence="10">
    <location>
        <begin position="157"/>
        <end position="175"/>
    </location>
</feature>
<evidence type="ECO:0000313" key="13">
    <source>
        <dbReference type="Proteomes" id="UP000038040"/>
    </source>
</evidence>
<dbReference type="Proteomes" id="UP000274756">
    <property type="component" value="Unassembled WGS sequence"/>
</dbReference>
<dbReference type="PANTHER" id="PTHR46065:SF3">
    <property type="entry name" value="FI20425P1"/>
    <property type="match status" value="1"/>
</dbReference>
<dbReference type="PANTHER" id="PTHR46065">
    <property type="entry name" value="E3 UBIQUITIN-PROTEIN LIGASE MARCH 2/3 FAMILY MEMBER"/>
    <property type="match status" value="1"/>
</dbReference>
<evidence type="ECO:0000256" key="7">
    <source>
        <dbReference type="ARBA" id="ARBA00022833"/>
    </source>
</evidence>
<dbReference type="PROSITE" id="PS51292">
    <property type="entry name" value="ZF_RING_CH"/>
    <property type="match status" value="1"/>
</dbReference>
<dbReference type="WBParaSite" id="DME_0000714101-mRNA-1">
    <property type="protein sequence ID" value="DME_0000714101-mRNA-1"/>
    <property type="gene ID" value="DME_0000714101"/>
</dbReference>
<evidence type="ECO:0000256" key="5">
    <source>
        <dbReference type="ARBA" id="ARBA00022771"/>
    </source>
</evidence>
<feature type="domain" description="RING-CH-type" evidence="11">
    <location>
        <begin position="26"/>
        <end position="93"/>
    </location>
</feature>
<evidence type="ECO:0000256" key="8">
    <source>
        <dbReference type="ARBA" id="ARBA00022989"/>
    </source>
</evidence>
<dbReference type="Proteomes" id="UP000038040">
    <property type="component" value="Unplaced"/>
</dbReference>
<evidence type="ECO:0000256" key="1">
    <source>
        <dbReference type="ARBA" id="ARBA00004141"/>
    </source>
</evidence>
<name>A0A158Q5E3_DRAME</name>
<keyword evidence="2" id="KW-0808">Transferase</keyword>
<keyword evidence="14" id="KW-1185">Reference proteome</keyword>
<evidence type="ECO:0000256" key="3">
    <source>
        <dbReference type="ARBA" id="ARBA00022692"/>
    </source>
</evidence>
<evidence type="ECO:0000313" key="12">
    <source>
        <dbReference type="EMBL" id="VDN59898.1"/>
    </source>
</evidence>
<dbReference type="SMART" id="SM00744">
    <property type="entry name" value="RINGv"/>
    <property type="match status" value="1"/>
</dbReference>
<dbReference type="InterPro" id="IPR013083">
    <property type="entry name" value="Znf_RING/FYVE/PHD"/>
</dbReference>
<accession>A0A158Q5E3</accession>
<evidence type="ECO:0000256" key="9">
    <source>
        <dbReference type="ARBA" id="ARBA00023136"/>
    </source>
</evidence>
<organism evidence="13 15">
    <name type="scientific">Dracunculus medinensis</name>
    <name type="common">Guinea worm</name>
    <dbReference type="NCBI Taxonomy" id="318479"/>
    <lineage>
        <taxon>Eukaryota</taxon>
        <taxon>Metazoa</taxon>
        <taxon>Ecdysozoa</taxon>
        <taxon>Nematoda</taxon>
        <taxon>Chromadorea</taxon>
        <taxon>Rhabditida</taxon>
        <taxon>Spirurina</taxon>
        <taxon>Dracunculoidea</taxon>
        <taxon>Dracunculidae</taxon>
        <taxon>Dracunculus</taxon>
    </lineage>
</organism>
<dbReference type="EMBL" id="UYYG01001194">
    <property type="protein sequence ID" value="VDN59898.1"/>
    <property type="molecule type" value="Genomic_DNA"/>
</dbReference>
<reference evidence="15" key="1">
    <citation type="submission" date="2016-04" db="UniProtKB">
        <authorList>
            <consortium name="WormBaseParasite"/>
        </authorList>
    </citation>
    <scope>IDENTIFICATION</scope>
</reference>
<dbReference type="OrthoDB" id="264354at2759"/>
<keyword evidence="3 10" id="KW-0812">Transmembrane</keyword>
<comment type="subcellular location">
    <subcellularLocation>
        <location evidence="1">Membrane</location>
        <topology evidence="1">Multi-pass membrane protein</topology>
    </subcellularLocation>
</comment>
<evidence type="ECO:0000256" key="10">
    <source>
        <dbReference type="SAM" id="Phobius"/>
    </source>
</evidence>
<evidence type="ECO:0000256" key="4">
    <source>
        <dbReference type="ARBA" id="ARBA00022723"/>
    </source>
</evidence>
<keyword evidence="7" id="KW-0862">Zinc</keyword>
<keyword evidence="9 10" id="KW-0472">Membrane</keyword>
<evidence type="ECO:0000256" key="2">
    <source>
        <dbReference type="ARBA" id="ARBA00022679"/>
    </source>
</evidence>
<keyword evidence="4" id="KW-0479">Metal-binding</keyword>
<sequence>MVPSASCGSVMRIADKILSNKSSTSLLSVNHPFCRICHLIDNAPCNPMITPCRCSGTMQFVHIACLVHWLELSSRNMSSKPFCELCGYYYKRHSFFNIKETHFPRINNCDIIFNIIFLFVIIIMVICVFVCVHFMVVNEYNRSLRPYRSHTMTNEDFTIITCSAVFFAAFFIAVFTQYKAEISFIGLISRFWQINRNWQIKNYQINQDLDGLKEKSKSSLLCNASTTEQCVIFQ</sequence>
<gene>
    <name evidence="12" type="ORF">DME_LOCUS9871</name>
</gene>
<dbReference type="InterPro" id="IPR011016">
    <property type="entry name" value="Znf_RING-CH"/>
</dbReference>
<feature type="transmembrane region" description="Helical" evidence="10">
    <location>
        <begin position="111"/>
        <end position="137"/>
    </location>
</feature>
<keyword evidence="8 10" id="KW-1133">Transmembrane helix</keyword>
<evidence type="ECO:0000313" key="15">
    <source>
        <dbReference type="WBParaSite" id="DME_0000714101-mRNA-1"/>
    </source>
</evidence>
<dbReference type="Gene3D" id="3.30.40.10">
    <property type="entry name" value="Zinc/RING finger domain, C3HC4 (zinc finger)"/>
    <property type="match status" value="1"/>
</dbReference>